<protein>
    <submittedName>
        <fullName evidence="1">Uncharacterized protein</fullName>
    </submittedName>
</protein>
<dbReference type="RefSeq" id="WP_188935144.1">
    <property type="nucleotide sequence ID" value="NZ_BMJC01000004.1"/>
</dbReference>
<reference evidence="1" key="2">
    <citation type="submission" date="2020-09" db="EMBL/GenBank/DDBJ databases">
        <authorList>
            <person name="Sun Q."/>
            <person name="Zhou Y."/>
        </authorList>
    </citation>
    <scope>NUCLEOTIDE SEQUENCE</scope>
    <source>
        <strain evidence="1">CGMCC 1.15448</strain>
    </source>
</reference>
<evidence type="ECO:0000313" key="1">
    <source>
        <dbReference type="EMBL" id="GGB12940.1"/>
    </source>
</evidence>
<accession>A0A8J2UGN8</accession>
<name>A0A8J2UGN8_9BACT</name>
<sequence>MKIFFFLSLFLPGLFFSETSKTFIDPTGTYILKGEVHDNKVVSHSGEIRVKLLRPEQLTLCFYLDKGYPRYESGSLLDTLRYDDNQAVYVSKDSDCMLRFYFKPNGVELIHVFSQAGSDCGFPPGVLIGAFFRKTSSGIPVIQDLSGHKVAVGY</sequence>
<dbReference type="AlphaFoldDB" id="A0A8J2UGN8"/>
<reference evidence="1" key="1">
    <citation type="journal article" date="2014" name="Int. J. Syst. Evol. Microbiol.">
        <title>Complete genome sequence of Corynebacterium casei LMG S-19264T (=DSM 44701T), isolated from a smear-ripened cheese.</title>
        <authorList>
            <consortium name="US DOE Joint Genome Institute (JGI-PGF)"/>
            <person name="Walter F."/>
            <person name="Albersmeier A."/>
            <person name="Kalinowski J."/>
            <person name="Ruckert C."/>
        </authorList>
    </citation>
    <scope>NUCLEOTIDE SEQUENCE</scope>
    <source>
        <strain evidence="1">CGMCC 1.15448</strain>
    </source>
</reference>
<dbReference type="Proteomes" id="UP000607559">
    <property type="component" value="Unassembled WGS sequence"/>
</dbReference>
<dbReference type="EMBL" id="BMJC01000004">
    <property type="protein sequence ID" value="GGB12940.1"/>
    <property type="molecule type" value="Genomic_DNA"/>
</dbReference>
<evidence type="ECO:0000313" key="2">
    <source>
        <dbReference type="Proteomes" id="UP000607559"/>
    </source>
</evidence>
<proteinExistence type="predicted"/>
<keyword evidence="2" id="KW-1185">Reference proteome</keyword>
<comment type="caution">
    <text evidence="1">The sequence shown here is derived from an EMBL/GenBank/DDBJ whole genome shotgun (WGS) entry which is preliminary data.</text>
</comment>
<gene>
    <name evidence="1" type="ORF">GCM10011511_40740</name>
</gene>
<organism evidence="1 2">
    <name type="scientific">Puia dinghuensis</name>
    <dbReference type="NCBI Taxonomy" id="1792502"/>
    <lineage>
        <taxon>Bacteria</taxon>
        <taxon>Pseudomonadati</taxon>
        <taxon>Bacteroidota</taxon>
        <taxon>Chitinophagia</taxon>
        <taxon>Chitinophagales</taxon>
        <taxon>Chitinophagaceae</taxon>
        <taxon>Puia</taxon>
    </lineage>
</organism>